<dbReference type="OrthoDB" id="420169at2759"/>
<dbReference type="InterPro" id="IPR053134">
    <property type="entry name" value="RNA-dir_DNA_polymerase"/>
</dbReference>
<dbReference type="InterPro" id="IPR043502">
    <property type="entry name" value="DNA/RNA_pol_sf"/>
</dbReference>
<name>A0A9W6XR42_9STRA</name>
<comment type="caution">
    <text evidence="2">The sequence shown here is derived from an EMBL/GenBank/DDBJ whole genome shotgun (WGS) entry which is preliminary data.</text>
</comment>
<gene>
    <name evidence="2" type="ORF">Pfra01_001464900</name>
</gene>
<accession>A0A9W6XR42</accession>
<dbReference type="Gene3D" id="3.30.70.270">
    <property type="match status" value="1"/>
</dbReference>
<dbReference type="PANTHER" id="PTHR24559">
    <property type="entry name" value="TRANSPOSON TY3-I GAG-POL POLYPROTEIN"/>
    <property type="match status" value="1"/>
</dbReference>
<dbReference type="InterPro" id="IPR000477">
    <property type="entry name" value="RT_dom"/>
</dbReference>
<evidence type="ECO:0000313" key="3">
    <source>
        <dbReference type="Proteomes" id="UP001165121"/>
    </source>
</evidence>
<reference evidence="2" key="1">
    <citation type="submission" date="2023-04" db="EMBL/GenBank/DDBJ databases">
        <title>Phytophthora fragariaefolia NBRC 109709.</title>
        <authorList>
            <person name="Ichikawa N."/>
            <person name="Sato H."/>
            <person name="Tonouchi N."/>
        </authorList>
    </citation>
    <scope>NUCLEOTIDE SEQUENCE</scope>
    <source>
        <strain evidence="2">NBRC 109709</strain>
    </source>
</reference>
<dbReference type="Pfam" id="PF00078">
    <property type="entry name" value="RVT_1"/>
    <property type="match status" value="1"/>
</dbReference>
<organism evidence="2 3">
    <name type="scientific">Phytophthora fragariaefolia</name>
    <dbReference type="NCBI Taxonomy" id="1490495"/>
    <lineage>
        <taxon>Eukaryota</taxon>
        <taxon>Sar</taxon>
        <taxon>Stramenopiles</taxon>
        <taxon>Oomycota</taxon>
        <taxon>Peronosporomycetes</taxon>
        <taxon>Peronosporales</taxon>
        <taxon>Peronosporaceae</taxon>
        <taxon>Phytophthora</taxon>
    </lineage>
</organism>
<protein>
    <submittedName>
        <fullName evidence="2">Unnamed protein product</fullName>
    </submittedName>
</protein>
<evidence type="ECO:0000313" key="2">
    <source>
        <dbReference type="EMBL" id="GMF43383.1"/>
    </source>
</evidence>
<dbReference type="Gene3D" id="3.10.10.10">
    <property type="entry name" value="HIV Type 1 Reverse Transcriptase, subunit A, domain 1"/>
    <property type="match status" value="1"/>
</dbReference>
<evidence type="ECO:0000259" key="1">
    <source>
        <dbReference type="Pfam" id="PF00078"/>
    </source>
</evidence>
<dbReference type="EMBL" id="BSXT01001531">
    <property type="protein sequence ID" value="GMF43383.1"/>
    <property type="molecule type" value="Genomic_DNA"/>
</dbReference>
<feature type="domain" description="Reverse transcriptase" evidence="1">
    <location>
        <begin position="96"/>
        <end position="187"/>
    </location>
</feature>
<sequence>MKADVSQSRLTEEQKALFQQELDRFRSMFVVSSKKQGRTDLLEFEIDTGSNVSIKQQPYRVSIEEGDVMEADIQQYLELGLIRPSTSPWASPVLVIRKPDGGIRFCIDYRKWNTVTVKYCYLMPLIDDTLDVLSGARLFSTIDIASGYWNVPMHDNSVSKTAFTCKYGLYKWMVMPLGLCNAVPAFERGWKLSLST</sequence>
<dbReference type="Proteomes" id="UP001165121">
    <property type="component" value="Unassembled WGS sequence"/>
</dbReference>
<dbReference type="PANTHER" id="PTHR24559:SF444">
    <property type="entry name" value="REVERSE TRANSCRIPTASE DOMAIN-CONTAINING PROTEIN"/>
    <property type="match status" value="1"/>
</dbReference>
<dbReference type="InterPro" id="IPR043128">
    <property type="entry name" value="Rev_trsase/Diguanyl_cyclase"/>
</dbReference>
<keyword evidence="3" id="KW-1185">Reference proteome</keyword>
<dbReference type="SUPFAM" id="SSF56672">
    <property type="entry name" value="DNA/RNA polymerases"/>
    <property type="match status" value="1"/>
</dbReference>
<proteinExistence type="predicted"/>
<dbReference type="AlphaFoldDB" id="A0A9W6XR42"/>
<dbReference type="CDD" id="cd01647">
    <property type="entry name" value="RT_LTR"/>
    <property type="match status" value="1"/>
</dbReference>